<dbReference type="AlphaFoldDB" id="A0AAW0BJ55"/>
<organism evidence="1 2">
    <name type="scientific">Favolaschia claudopus</name>
    <dbReference type="NCBI Taxonomy" id="2862362"/>
    <lineage>
        <taxon>Eukaryota</taxon>
        <taxon>Fungi</taxon>
        <taxon>Dikarya</taxon>
        <taxon>Basidiomycota</taxon>
        <taxon>Agaricomycotina</taxon>
        <taxon>Agaricomycetes</taxon>
        <taxon>Agaricomycetidae</taxon>
        <taxon>Agaricales</taxon>
        <taxon>Marasmiineae</taxon>
        <taxon>Mycenaceae</taxon>
        <taxon>Favolaschia</taxon>
    </lineage>
</organism>
<reference evidence="1 2" key="1">
    <citation type="journal article" date="2024" name="J Genomics">
        <title>Draft genome sequencing and assembly of Favolaschia claudopus CIRM-BRFM 2984 isolated from oak limbs.</title>
        <authorList>
            <person name="Navarro D."/>
            <person name="Drula E."/>
            <person name="Chaduli D."/>
            <person name="Cazenave R."/>
            <person name="Ahrendt S."/>
            <person name="Wang J."/>
            <person name="Lipzen A."/>
            <person name="Daum C."/>
            <person name="Barry K."/>
            <person name="Grigoriev I.V."/>
            <person name="Favel A."/>
            <person name="Rosso M.N."/>
            <person name="Martin F."/>
        </authorList>
    </citation>
    <scope>NUCLEOTIDE SEQUENCE [LARGE SCALE GENOMIC DNA]</scope>
    <source>
        <strain evidence="1 2">CIRM-BRFM 2984</strain>
    </source>
</reference>
<sequence length="221" mass="24603">MTALPSSPIGRRQSCGPTIGEALTSRLHRYIWCRHLALRSTLALARPPRHPSVPVPHCVHAFCVPRWSTQLPACQPHPCTQAPDGTAVDSRDMGTSHTVHRSLVARRIVVHAVLGRRERCSSTHRAGRFCCFGHPGLSAPPAQNPYDHEDDQAEAKNPSYDPAGDRCDFALRMPVESQLYDFRLTDHSRTLVYWMDWVTVINEDDAGNVARTATRFSSAFA</sequence>
<dbReference type="EMBL" id="JAWWNJ010000032">
    <property type="protein sequence ID" value="KAK7026305.1"/>
    <property type="molecule type" value="Genomic_DNA"/>
</dbReference>
<accession>A0AAW0BJ55</accession>
<name>A0AAW0BJ55_9AGAR</name>
<protein>
    <submittedName>
        <fullName evidence="1">Uncharacterized protein</fullName>
    </submittedName>
</protein>
<dbReference type="Proteomes" id="UP001362999">
    <property type="component" value="Unassembled WGS sequence"/>
</dbReference>
<evidence type="ECO:0000313" key="1">
    <source>
        <dbReference type="EMBL" id="KAK7026305.1"/>
    </source>
</evidence>
<comment type="caution">
    <text evidence="1">The sequence shown here is derived from an EMBL/GenBank/DDBJ whole genome shotgun (WGS) entry which is preliminary data.</text>
</comment>
<keyword evidence="2" id="KW-1185">Reference proteome</keyword>
<proteinExistence type="predicted"/>
<gene>
    <name evidence="1" type="ORF">R3P38DRAFT_3192939</name>
</gene>
<evidence type="ECO:0000313" key="2">
    <source>
        <dbReference type="Proteomes" id="UP001362999"/>
    </source>
</evidence>